<dbReference type="EMBL" id="MNBE01000723">
    <property type="protein sequence ID" value="OKO93801.1"/>
    <property type="molecule type" value="Genomic_DNA"/>
</dbReference>
<gene>
    <name evidence="1" type="ORF">PENSUB_12080</name>
</gene>
<dbReference type="Proteomes" id="UP000186955">
    <property type="component" value="Unassembled WGS sequence"/>
</dbReference>
<dbReference type="AlphaFoldDB" id="A0A1Q5T0J8"/>
<organism evidence="1 2">
    <name type="scientific">Penicillium subrubescens</name>
    <dbReference type="NCBI Taxonomy" id="1316194"/>
    <lineage>
        <taxon>Eukaryota</taxon>
        <taxon>Fungi</taxon>
        <taxon>Dikarya</taxon>
        <taxon>Ascomycota</taxon>
        <taxon>Pezizomycotina</taxon>
        <taxon>Eurotiomycetes</taxon>
        <taxon>Eurotiomycetidae</taxon>
        <taxon>Eurotiales</taxon>
        <taxon>Aspergillaceae</taxon>
        <taxon>Penicillium</taxon>
    </lineage>
</organism>
<proteinExistence type="predicted"/>
<keyword evidence="2" id="KW-1185">Reference proteome</keyword>
<name>A0A1Q5T0J8_9EURO</name>
<evidence type="ECO:0000313" key="1">
    <source>
        <dbReference type="EMBL" id="OKO93801.1"/>
    </source>
</evidence>
<protein>
    <submittedName>
        <fullName evidence="1">Uncharacterized protein</fullName>
    </submittedName>
</protein>
<sequence length="80" mass="9637">MEREELKRIGWWGWKCDGDAAAVQVALAQLTIMWPPYRYITDFLQCIQQIKLYTIMDTMDWIRHTRNVLTKLNPLKVWPK</sequence>
<accession>A0A1Q5T0J8</accession>
<evidence type="ECO:0000313" key="2">
    <source>
        <dbReference type="Proteomes" id="UP000186955"/>
    </source>
</evidence>
<reference evidence="1 2" key="1">
    <citation type="submission" date="2016-10" db="EMBL/GenBank/DDBJ databases">
        <title>Genome sequence of the ascomycete fungus Penicillium subrubescens.</title>
        <authorList>
            <person name="De Vries R.P."/>
            <person name="Peng M."/>
            <person name="Dilokpimol A."/>
            <person name="Hilden K."/>
            <person name="Makela M.R."/>
            <person name="Grigoriev I."/>
            <person name="Riley R."/>
            <person name="Granchi Z."/>
        </authorList>
    </citation>
    <scope>NUCLEOTIDE SEQUENCE [LARGE SCALE GENOMIC DNA]</scope>
    <source>
        <strain evidence="1 2">CBS 132785</strain>
    </source>
</reference>
<comment type="caution">
    <text evidence="1">The sequence shown here is derived from an EMBL/GenBank/DDBJ whole genome shotgun (WGS) entry which is preliminary data.</text>
</comment>